<dbReference type="SUPFAM" id="SSF53448">
    <property type="entry name" value="Nucleotide-diphospho-sugar transferases"/>
    <property type="match status" value="1"/>
</dbReference>
<dbReference type="PANTHER" id="PTHR43646:SF2">
    <property type="entry name" value="GLYCOSYLTRANSFERASE 2-LIKE DOMAIN-CONTAINING PROTEIN"/>
    <property type="match status" value="1"/>
</dbReference>
<dbReference type="PANTHER" id="PTHR43646">
    <property type="entry name" value="GLYCOSYLTRANSFERASE"/>
    <property type="match status" value="1"/>
</dbReference>
<dbReference type="EMBL" id="SLWX01000007">
    <property type="protein sequence ID" value="TCO75643.1"/>
    <property type="molecule type" value="Genomic_DNA"/>
</dbReference>
<dbReference type="InterPro" id="IPR029044">
    <property type="entry name" value="Nucleotide-diphossugar_trans"/>
</dbReference>
<keyword evidence="3" id="KW-0328">Glycosyltransferase</keyword>
<proteinExistence type="predicted"/>
<evidence type="ECO:0000259" key="6">
    <source>
        <dbReference type="Pfam" id="PF00535"/>
    </source>
</evidence>
<comment type="subcellular location">
    <subcellularLocation>
        <location evidence="1">Cell membrane</location>
    </subcellularLocation>
</comment>
<accession>A0A4R2KPK2</accession>
<sequence length="225" mass="25287">MIPAFSFIIPMRNEAGVIGPLLADLKSRFAGCELIVVDGESSDHSIEEALGVADVVLLGAPGRAAQMNLGAACARGSYLFFLHADTRPCFSLPQLQQAMSRSPGWGFCRVRLSGPHRGLRLVERGMNLRSRWTRVATGDQLLFVSRELFQRVQGFASLPLMEDVDICKRLRRVAGPLILDAVVCTSSRRWEENGILRTVLTMWWLRFLYVCGVPPMTLWRIYYDR</sequence>
<dbReference type="Proteomes" id="UP000294980">
    <property type="component" value="Unassembled WGS sequence"/>
</dbReference>
<feature type="domain" description="Glycosyltransferase 2-like" evidence="6">
    <location>
        <begin position="6"/>
        <end position="99"/>
    </location>
</feature>
<evidence type="ECO:0000256" key="4">
    <source>
        <dbReference type="ARBA" id="ARBA00022679"/>
    </source>
</evidence>
<dbReference type="GO" id="GO:0016757">
    <property type="term" value="F:glycosyltransferase activity"/>
    <property type="evidence" value="ECO:0007669"/>
    <property type="project" value="UniProtKB-KW"/>
</dbReference>
<keyword evidence="4 7" id="KW-0808">Transferase</keyword>
<dbReference type="Pfam" id="PF00535">
    <property type="entry name" value="Glycos_transf_2"/>
    <property type="match status" value="1"/>
</dbReference>
<keyword evidence="2" id="KW-1003">Cell membrane</keyword>
<dbReference type="NCBIfam" id="TIGR04283">
    <property type="entry name" value="glyco_like_mftF"/>
    <property type="match status" value="1"/>
</dbReference>
<evidence type="ECO:0000313" key="8">
    <source>
        <dbReference type="Proteomes" id="UP000294980"/>
    </source>
</evidence>
<organism evidence="7 8">
    <name type="scientific">Chromatocurvus halotolerans</name>
    <dbReference type="NCBI Taxonomy" id="1132028"/>
    <lineage>
        <taxon>Bacteria</taxon>
        <taxon>Pseudomonadati</taxon>
        <taxon>Pseudomonadota</taxon>
        <taxon>Gammaproteobacteria</taxon>
        <taxon>Cellvibrionales</taxon>
        <taxon>Halieaceae</taxon>
        <taxon>Chromatocurvus</taxon>
    </lineage>
</organism>
<evidence type="ECO:0000313" key="7">
    <source>
        <dbReference type="EMBL" id="TCO75643.1"/>
    </source>
</evidence>
<evidence type="ECO:0000256" key="2">
    <source>
        <dbReference type="ARBA" id="ARBA00022475"/>
    </source>
</evidence>
<dbReference type="Gene3D" id="3.90.550.10">
    <property type="entry name" value="Spore Coat Polysaccharide Biosynthesis Protein SpsA, Chain A"/>
    <property type="match status" value="1"/>
</dbReference>
<name>A0A4R2KPK2_9GAMM</name>
<reference evidence="7 8" key="1">
    <citation type="submission" date="2019-03" db="EMBL/GenBank/DDBJ databases">
        <title>Genomic Encyclopedia of Type Strains, Phase IV (KMG-IV): sequencing the most valuable type-strain genomes for metagenomic binning, comparative biology and taxonomic classification.</title>
        <authorList>
            <person name="Goeker M."/>
        </authorList>
    </citation>
    <scope>NUCLEOTIDE SEQUENCE [LARGE SCALE GENOMIC DNA]</scope>
    <source>
        <strain evidence="7 8">DSM 23344</strain>
    </source>
</reference>
<evidence type="ECO:0000256" key="5">
    <source>
        <dbReference type="ARBA" id="ARBA00023136"/>
    </source>
</evidence>
<evidence type="ECO:0000256" key="3">
    <source>
        <dbReference type="ARBA" id="ARBA00022676"/>
    </source>
</evidence>
<dbReference type="GO" id="GO:0005886">
    <property type="term" value="C:plasma membrane"/>
    <property type="evidence" value="ECO:0007669"/>
    <property type="project" value="UniProtKB-SubCell"/>
</dbReference>
<evidence type="ECO:0000256" key="1">
    <source>
        <dbReference type="ARBA" id="ARBA00004236"/>
    </source>
</evidence>
<dbReference type="InterPro" id="IPR026461">
    <property type="entry name" value="Trfase_2_rSAM/seldom_assoc"/>
</dbReference>
<dbReference type="InterPro" id="IPR001173">
    <property type="entry name" value="Glyco_trans_2-like"/>
</dbReference>
<protein>
    <submittedName>
        <fullName evidence="7">RSAM/selenodomain-associated transferase 2</fullName>
    </submittedName>
</protein>
<keyword evidence="5" id="KW-0472">Membrane</keyword>
<dbReference type="RefSeq" id="WP_205686625.1">
    <property type="nucleotide sequence ID" value="NZ_QQSW01000009.1"/>
</dbReference>
<dbReference type="AlphaFoldDB" id="A0A4R2KPK2"/>
<gene>
    <name evidence="7" type="ORF">EV688_10761</name>
</gene>
<dbReference type="CDD" id="cd02522">
    <property type="entry name" value="GT_2_like_a"/>
    <property type="match status" value="1"/>
</dbReference>
<comment type="caution">
    <text evidence="7">The sequence shown here is derived from an EMBL/GenBank/DDBJ whole genome shotgun (WGS) entry which is preliminary data.</text>
</comment>
<keyword evidence="8" id="KW-1185">Reference proteome</keyword>